<dbReference type="Proteomes" id="UP000473571">
    <property type="component" value="Unassembled WGS sequence"/>
</dbReference>
<keyword evidence="1" id="KW-0812">Transmembrane</keyword>
<reference evidence="2 5" key="2">
    <citation type="submission" date="2019-09" db="EMBL/GenBank/DDBJ databases">
        <title>Draft genome sequences of 48 bacterial type strains from the CCUG.</title>
        <authorList>
            <person name="Tunovic T."/>
            <person name="Pineiro-Iglesias B."/>
            <person name="Unosson C."/>
            <person name="Inganas E."/>
            <person name="Ohlen M."/>
            <person name="Cardew S."/>
            <person name="Jensie-Markopoulos S."/>
            <person name="Salva-Serra F."/>
            <person name="Jaen-Luchoro D."/>
            <person name="Karlsson R."/>
            <person name="Svensson-Stadler L."/>
            <person name="Chun J."/>
            <person name="Moore E."/>
        </authorList>
    </citation>
    <scope>NUCLEOTIDE SEQUENCE [LARGE SCALE GENOMIC DNA]</scope>
    <source>
        <strain evidence="2 5">CCUG 65687</strain>
    </source>
</reference>
<evidence type="ECO:0000313" key="2">
    <source>
        <dbReference type="EMBL" id="KAB0685470.1"/>
    </source>
</evidence>
<feature type="transmembrane region" description="Helical" evidence="1">
    <location>
        <begin position="59"/>
        <end position="81"/>
    </location>
</feature>
<protein>
    <submittedName>
        <fullName evidence="2">DUF1269 domain-containing protein</fullName>
    </submittedName>
</protein>
<keyword evidence="1" id="KW-1133">Transmembrane helix</keyword>
<evidence type="ECO:0000313" key="5">
    <source>
        <dbReference type="Proteomes" id="UP000473571"/>
    </source>
</evidence>
<proteinExistence type="predicted"/>
<keyword evidence="1" id="KW-0472">Membrane</keyword>
<dbReference type="EMBL" id="LPLZ01000080">
    <property type="protein sequence ID" value="KWN05861.1"/>
    <property type="molecule type" value="Genomic_DNA"/>
</dbReference>
<evidence type="ECO:0000256" key="1">
    <source>
        <dbReference type="SAM" id="Phobius"/>
    </source>
</evidence>
<name>A0A108E728_9BURK</name>
<sequence length="169" mass="18342">MRRVYFLLPTAQCAQSIVGELLSMRIEWRHIHCLANHDVMRDGLPAATLAQRSDMLPSLARGTAVGFGTGMLLGLLVLLFPPDGLPIGGGIVVAITLFGAAFGAWVATMIGVDVPSTRLKRFEDGIEHGELLMMIDVPTDRVHEIEDAIRLRHSDAHLQGEDPAIPAFP</sequence>
<comment type="caution">
    <text evidence="3">The sequence shown here is derived from an EMBL/GenBank/DDBJ whole genome shotgun (WGS) entry which is preliminary data.</text>
</comment>
<dbReference type="AlphaFoldDB" id="A0A108E728"/>
<dbReference type="Proteomes" id="UP000068016">
    <property type="component" value="Unassembled WGS sequence"/>
</dbReference>
<reference evidence="3 4" key="1">
    <citation type="submission" date="2015-11" db="EMBL/GenBank/DDBJ databases">
        <title>Expanding the genomic diversity of Burkholderia species for the development of highly accurate diagnostics.</title>
        <authorList>
            <person name="Sahl J."/>
            <person name="Keim P."/>
            <person name="Wagner D."/>
        </authorList>
    </citation>
    <scope>NUCLEOTIDE SEQUENCE [LARGE SCALE GENOMIC DNA]</scope>
    <source>
        <strain evidence="3 4">MSMB793WGS</strain>
    </source>
</reference>
<gene>
    <name evidence="2" type="ORF">F7R13_04265</name>
    <name evidence="3" type="ORF">WT83_28805</name>
</gene>
<evidence type="ECO:0000313" key="4">
    <source>
        <dbReference type="Proteomes" id="UP000068016"/>
    </source>
</evidence>
<dbReference type="EMBL" id="VZOL01000025">
    <property type="protein sequence ID" value="KAB0685470.1"/>
    <property type="molecule type" value="Genomic_DNA"/>
</dbReference>
<accession>A0A108E728</accession>
<dbReference type="RefSeq" id="WP_060348635.1">
    <property type="nucleotide sequence ID" value="NZ_CABVPO010000028.1"/>
</dbReference>
<evidence type="ECO:0000313" key="3">
    <source>
        <dbReference type="EMBL" id="KWN05861.1"/>
    </source>
</evidence>
<organism evidence="3 4">
    <name type="scientific">Burkholderia territorii</name>
    <dbReference type="NCBI Taxonomy" id="1503055"/>
    <lineage>
        <taxon>Bacteria</taxon>
        <taxon>Pseudomonadati</taxon>
        <taxon>Pseudomonadota</taxon>
        <taxon>Betaproteobacteria</taxon>
        <taxon>Burkholderiales</taxon>
        <taxon>Burkholderiaceae</taxon>
        <taxon>Burkholderia</taxon>
        <taxon>Burkholderia cepacia complex</taxon>
    </lineage>
</organism>
<feature type="transmembrane region" description="Helical" evidence="1">
    <location>
        <begin position="87"/>
        <end position="112"/>
    </location>
</feature>